<reference evidence="1" key="1">
    <citation type="journal article" date="2014" name="Int. J. Syst. Evol. Microbiol.">
        <title>Complete genome sequence of Corynebacterium casei LMG S-19264T (=DSM 44701T), isolated from a smear-ripened cheese.</title>
        <authorList>
            <consortium name="US DOE Joint Genome Institute (JGI-PGF)"/>
            <person name="Walter F."/>
            <person name="Albersmeier A."/>
            <person name="Kalinowski J."/>
            <person name="Ruckert C."/>
        </authorList>
    </citation>
    <scope>NUCLEOTIDE SEQUENCE</scope>
    <source>
        <strain evidence="1">CGMCC 1.15762</strain>
    </source>
</reference>
<evidence type="ECO:0000313" key="2">
    <source>
        <dbReference type="Proteomes" id="UP000617145"/>
    </source>
</evidence>
<dbReference type="RefSeq" id="WP_188790991.1">
    <property type="nucleotide sequence ID" value="NZ_BMJV01000006.1"/>
</dbReference>
<reference evidence="1" key="2">
    <citation type="submission" date="2020-09" db="EMBL/GenBank/DDBJ databases">
        <authorList>
            <person name="Sun Q."/>
            <person name="Zhou Y."/>
        </authorList>
    </citation>
    <scope>NUCLEOTIDE SEQUENCE</scope>
    <source>
        <strain evidence="1">CGMCC 1.15762</strain>
    </source>
</reference>
<protein>
    <recommendedName>
        <fullName evidence="3">Flagellar FliJ protein</fullName>
    </recommendedName>
</protein>
<dbReference type="Proteomes" id="UP000617145">
    <property type="component" value="Unassembled WGS sequence"/>
</dbReference>
<name>A0A8J3EHG1_9RHOB</name>
<dbReference type="EMBL" id="BMJV01000006">
    <property type="protein sequence ID" value="GGG78537.1"/>
    <property type="molecule type" value="Genomic_DNA"/>
</dbReference>
<sequence>MSEDLKALLNVTSLIRERALEGYRRDRAEEAGLAAELGRIDAMRQAAHAQTDSLDTRRLMGADTLWQGWLARRRGEINREIALSRAKQAHSLVAARKAFSRDEAARSLVAQGRTDLAEARHKREERTLEDLSRLFSRDADP</sequence>
<dbReference type="AlphaFoldDB" id="A0A8J3EHG1"/>
<proteinExistence type="predicted"/>
<accession>A0A8J3EHG1</accession>
<evidence type="ECO:0000313" key="1">
    <source>
        <dbReference type="EMBL" id="GGG78537.1"/>
    </source>
</evidence>
<comment type="caution">
    <text evidence="1">The sequence shown here is derived from an EMBL/GenBank/DDBJ whole genome shotgun (WGS) entry which is preliminary data.</text>
</comment>
<gene>
    <name evidence="1" type="ORF">GCM10011415_29410</name>
</gene>
<keyword evidence="2" id="KW-1185">Reference proteome</keyword>
<organism evidence="1 2">
    <name type="scientific">Salipiger pallidus</name>
    <dbReference type="NCBI Taxonomy" id="1775170"/>
    <lineage>
        <taxon>Bacteria</taxon>
        <taxon>Pseudomonadati</taxon>
        <taxon>Pseudomonadota</taxon>
        <taxon>Alphaproteobacteria</taxon>
        <taxon>Rhodobacterales</taxon>
        <taxon>Roseobacteraceae</taxon>
        <taxon>Salipiger</taxon>
    </lineage>
</organism>
<evidence type="ECO:0008006" key="3">
    <source>
        <dbReference type="Google" id="ProtNLM"/>
    </source>
</evidence>